<evidence type="ECO:0000256" key="1">
    <source>
        <dbReference type="ARBA" id="ARBA00022729"/>
    </source>
</evidence>
<evidence type="ECO:0008006" key="4">
    <source>
        <dbReference type="Google" id="ProtNLM"/>
    </source>
</evidence>
<accession>A0A2H0CTS5</accession>
<dbReference type="InterPro" id="IPR038404">
    <property type="entry name" value="TRAP_DctP_sf"/>
</dbReference>
<evidence type="ECO:0000313" key="2">
    <source>
        <dbReference type="EMBL" id="PIP73332.1"/>
    </source>
</evidence>
<gene>
    <name evidence="2" type="ORF">COW88_02335</name>
</gene>
<comment type="caution">
    <text evidence="2">The sequence shown here is derived from an EMBL/GenBank/DDBJ whole genome shotgun (WGS) entry which is preliminary data.</text>
</comment>
<dbReference type="NCBIfam" id="NF037995">
    <property type="entry name" value="TRAP_S1"/>
    <property type="match status" value="1"/>
</dbReference>
<dbReference type="EMBL" id="PCTL01000023">
    <property type="protein sequence ID" value="PIP73332.1"/>
    <property type="molecule type" value="Genomic_DNA"/>
</dbReference>
<proteinExistence type="predicted"/>
<dbReference type="GO" id="GO:0055085">
    <property type="term" value="P:transmembrane transport"/>
    <property type="evidence" value="ECO:0007669"/>
    <property type="project" value="InterPro"/>
</dbReference>
<organism evidence="2 3">
    <name type="scientific">Candidatus Lloydbacteria bacterium CG22_combo_CG10-13_8_21_14_all_47_15</name>
    <dbReference type="NCBI Taxonomy" id="1974635"/>
    <lineage>
        <taxon>Bacteria</taxon>
        <taxon>Candidatus Lloydiibacteriota</taxon>
    </lineage>
</organism>
<keyword evidence="1" id="KW-0732">Signal</keyword>
<reference evidence="2 3" key="1">
    <citation type="submission" date="2017-09" db="EMBL/GenBank/DDBJ databases">
        <title>Depth-based differentiation of microbial function through sediment-hosted aquifers and enrichment of novel symbionts in the deep terrestrial subsurface.</title>
        <authorList>
            <person name="Probst A.J."/>
            <person name="Ladd B."/>
            <person name="Jarett J.K."/>
            <person name="Geller-Mcgrath D.E."/>
            <person name="Sieber C.M."/>
            <person name="Emerson J.B."/>
            <person name="Anantharaman K."/>
            <person name="Thomas B.C."/>
            <person name="Malmstrom R."/>
            <person name="Stieglmeier M."/>
            <person name="Klingl A."/>
            <person name="Woyke T."/>
            <person name="Ryan C.M."/>
            <person name="Banfield J.F."/>
        </authorList>
    </citation>
    <scope>NUCLEOTIDE SEQUENCE [LARGE SCALE GENOMIC DNA]</scope>
    <source>
        <strain evidence="2">CG22_combo_CG10-13_8_21_14_all_47_15</strain>
    </source>
</reference>
<dbReference type="Proteomes" id="UP000230638">
    <property type="component" value="Unassembled WGS sequence"/>
</dbReference>
<dbReference type="PANTHER" id="PTHR33376">
    <property type="match status" value="1"/>
</dbReference>
<protein>
    <recommendedName>
        <fullName evidence="4">C4-dicarboxylate ABC transporter substrate-binding protein</fullName>
    </recommendedName>
</protein>
<dbReference type="AlphaFoldDB" id="A0A2H0CTS5"/>
<dbReference type="InterPro" id="IPR018389">
    <property type="entry name" value="DctP_fam"/>
</dbReference>
<dbReference type="Pfam" id="PF03480">
    <property type="entry name" value="DctP"/>
    <property type="match status" value="1"/>
</dbReference>
<name>A0A2H0CTS5_9BACT</name>
<dbReference type="PANTHER" id="PTHR33376:SF5">
    <property type="entry name" value="EXTRACYTOPLASMIC SOLUTE RECEPTOR PROTEIN"/>
    <property type="match status" value="1"/>
</dbReference>
<dbReference type="Gene3D" id="3.40.190.170">
    <property type="entry name" value="Bacterial extracellular solute-binding protein, family 7"/>
    <property type="match status" value="1"/>
</dbReference>
<evidence type="ECO:0000313" key="3">
    <source>
        <dbReference type="Proteomes" id="UP000230638"/>
    </source>
</evidence>
<sequence>MNNKLIILIVIILAVGAGFYVYSDDATAKDDAIKIRLLVAHQPVSVFERSNEIFAKELLNGSNGTMELEVLSPSDFGYETDIPLADVYELMDSGQIDISTAITSAFQREAPRSNVFLMPFLFSNYDSLVGFLDSDEAKEILSDITSSTRVTALAFTFSGGFRVIALHEEGVDSEEDLSGKTIASLGDDITKSALSHLGVEVVSISEASDLSALDGTEVAYTRFAQLDKPTTMRSIVETGHSALVTTLIINDAIYDSLTTEQKNALMESAQTAAKAERADSKSLADKTRSELLENGASIVALSDERRHELRDANNSLYTSFESEFGMDLLDRNL</sequence>